<dbReference type="AlphaFoldDB" id="A0A9P4VP22"/>
<evidence type="ECO:0000313" key="2">
    <source>
        <dbReference type="EMBL" id="KAF2836307.1"/>
    </source>
</evidence>
<proteinExistence type="predicted"/>
<accession>A0A9P4VP22</accession>
<dbReference type="Proteomes" id="UP000799429">
    <property type="component" value="Unassembled WGS sequence"/>
</dbReference>
<sequence>MEIVQGHPLCFRAHYASFAATEEPVGCIDFPAPWNPRADGYQSPAGRSSGSGAAIGAYSWLDIAIGSDRSGSGRRPGHWNGRFAMHPTHGSLPHGGYIPSFPRFDCPTFFGRDLDQCKHFAYHCSKRTTILYPIDYINLIQNNDQVAIVDKFVVDLEKSMGVLHEKISFEKVWKNCPPSEAQGLSLYFDAFRADYEERFKKEPYVSPPVRWQWYVIKTQVFRAWFKRQVMKQRDCDTVVIIPIEEISPRYRDELPK</sequence>
<feature type="domain" description="Amidase" evidence="1">
    <location>
        <begin position="33"/>
        <end position="129"/>
    </location>
</feature>
<dbReference type="EMBL" id="MU006104">
    <property type="protein sequence ID" value="KAF2836307.1"/>
    <property type="molecule type" value="Genomic_DNA"/>
</dbReference>
<dbReference type="SUPFAM" id="SSF75304">
    <property type="entry name" value="Amidase signature (AS) enzymes"/>
    <property type="match status" value="1"/>
</dbReference>
<name>A0A9P4VP22_9PEZI</name>
<reference evidence="2" key="1">
    <citation type="journal article" date="2020" name="Stud. Mycol.">
        <title>101 Dothideomycetes genomes: a test case for predicting lifestyles and emergence of pathogens.</title>
        <authorList>
            <person name="Haridas S."/>
            <person name="Albert R."/>
            <person name="Binder M."/>
            <person name="Bloem J."/>
            <person name="Labutti K."/>
            <person name="Salamov A."/>
            <person name="Andreopoulos B."/>
            <person name="Baker S."/>
            <person name="Barry K."/>
            <person name="Bills G."/>
            <person name="Bluhm B."/>
            <person name="Cannon C."/>
            <person name="Castanera R."/>
            <person name="Culley D."/>
            <person name="Daum C."/>
            <person name="Ezra D."/>
            <person name="Gonzalez J."/>
            <person name="Henrissat B."/>
            <person name="Kuo A."/>
            <person name="Liang C."/>
            <person name="Lipzen A."/>
            <person name="Lutzoni F."/>
            <person name="Magnuson J."/>
            <person name="Mondo S."/>
            <person name="Nolan M."/>
            <person name="Ohm R."/>
            <person name="Pangilinan J."/>
            <person name="Park H.-J."/>
            <person name="Ramirez L."/>
            <person name="Alfaro M."/>
            <person name="Sun H."/>
            <person name="Tritt A."/>
            <person name="Yoshinaga Y."/>
            <person name="Zwiers L.-H."/>
            <person name="Turgeon B."/>
            <person name="Goodwin S."/>
            <person name="Spatafora J."/>
            <person name="Crous P."/>
            <person name="Grigoriev I."/>
        </authorList>
    </citation>
    <scope>NUCLEOTIDE SEQUENCE</scope>
    <source>
        <strain evidence="2">CBS 101060</strain>
    </source>
</reference>
<dbReference type="Pfam" id="PF01425">
    <property type="entry name" value="Amidase"/>
    <property type="match status" value="1"/>
</dbReference>
<dbReference type="Gene3D" id="3.90.1300.10">
    <property type="entry name" value="Amidase signature (AS) domain"/>
    <property type="match status" value="1"/>
</dbReference>
<protein>
    <submittedName>
        <fullName evidence="2">Amidase signature enzyme</fullName>
    </submittedName>
</protein>
<evidence type="ECO:0000313" key="3">
    <source>
        <dbReference type="Proteomes" id="UP000799429"/>
    </source>
</evidence>
<keyword evidence="3" id="KW-1185">Reference proteome</keyword>
<gene>
    <name evidence="2" type="ORF">M501DRAFT_1007430</name>
</gene>
<dbReference type="InterPro" id="IPR036928">
    <property type="entry name" value="AS_sf"/>
</dbReference>
<dbReference type="OrthoDB" id="5423360at2759"/>
<dbReference type="InterPro" id="IPR023631">
    <property type="entry name" value="Amidase_dom"/>
</dbReference>
<comment type="caution">
    <text evidence="2">The sequence shown here is derived from an EMBL/GenBank/DDBJ whole genome shotgun (WGS) entry which is preliminary data.</text>
</comment>
<evidence type="ECO:0000259" key="1">
    <source>
        <dbReference type="Pfam" id="PF01425"/>
    </source>
</evidence>
<dbReference type="PANTHER" id="PTHR46310">
    <property type="entry name" value="AMIDASE 1"/>
    <property type="match status" value="1"/>
</dbReference>
<organism evidence="2 3">
    <name type="scientific">Patellaria atrata CBS 101060</name>
    <dbReference type="NCBI Taxonomy" id="1346257"/>
    <lineage>
        <taxon>Eukaryota</taxon>
        <taxon>Fungi</taxon>
        <taxon>Dikarya</taxon>
        <taxon>Ascomycota</taxon>
        <taxon>Pezizomycotina</taxon>
        <taxon>Dothideomycetes</taxon>
        <taxon>Dothideomycetes incertae sedis</taxon>
        <taxon>Patellariales</taxon>
        <taxon>Patellariaceae</taxon>
        <taxon>Patellaria</taxon>
    </lineage>
</organism>
<dbReference type="PANTHER" id="PTHR46310:SF7">
    <property type="entry name" value="AMIDASE 1"/>
    <property type="match status" value="1"/>
</dbReference>